<evidence type="ECO:0000313" key="1">
    <source>
        <dbReference type="EMBL" id="MVU79981.1"/>
    </source>
</evidence>
<evidence type="ECO:0000313" key="2">
    <source>
        <dbReference type="Proteomes" id="UP000466794"/>
    </source>
</evidence>
<sequence>MATENGGYQDKRITADATGITVRAYYFPTASAKRIPYESIRSVHRYPMGGWSGRGRGWGTSDPRYWFSLDVSRPRKSVGFVLDLGRRVHPVLTPDDPDAFESTLRTHNLDIQHHESARDIARGLG</sequence>
<name>A0A7K1V0C7_9NOCA</name>
<dbReference type="AlphaFoldDB" id="A0A7K1V0C7"/>
<gene>
    <name evidence="1" type="ORF">GPX89_22390</name>
</gene>
<reference evidence="1 2" key="1">
    <citation type="submission" date="2019-12" db="EMBL/GenBank/DDBJ databases">
        <title>Nocardia sp. nov. ET3-3 isolated from soil.</title>
        <authorList>
            <person name="Kanchanasin P."/>
            <person name="Tanasupawat S."/>
            <person name="Yuki M."/>
            <person name="Kudo T."/>
        </authorList>
    </citation>
    <scope>NUCLEOTIDE SEQUENCE [LARGE SCALE GENOMIC DNA]</scope>
    <source>
        <strain evidence="1 2">ET3-3</strain>
    </source>
</reference>
<keyword evidence="2" id="KW-1185">Reference proteome</keyword>
<comment type="caution">
    <text evidence="1">The sequence shown here is derived from an EMBL/GenBank/DDBJ whole genome shotgun (WGS) entry which is preliminary data.</text>
</comment>
<proteinExistence type="predicted"/>
<organism evidence="1 2">
    <name type="scientific">Nocardia terrae</name>
    <dbReference type="NCBI Taxonomy" id="2675851"/>
    <lineage>
        <taxon>Bacteria</taxon>
        <taxon>Bacillati</taxon>
        <taxon>Actinomycetota</taxon>
        <taxon>Actinomycetes</taxon>
        <taxon>Mycobacteriales</taxon>
        <taxon>Nocardiaceae</taxon>
        <taxon>Nocardia</taxon>
    </lineage>
</organism>
<dbReference type="EMBL" id="WRPP01000004">
    <property type="protein sequence ID" value="MVU79981.1"/>
    <property type="molecule type" value="Genomic_DNA"/>
</dbReference>
<dbReference type="RefSeq" id="WP_157389551.1">
    <property type="nucleotide sequence ID" value="NZ_WRPP01000004.1"/>
</dbReference>
<dbReference type="Proteomes" id="UP000466794">
    <property type="component" value="Unassembled WGS sequence"/>
</dbReference>
<accession>A0A7K1V0C7</accession>
<protein>
    <submittedName>
        <fullName evidence="1">Uncharacterized protein</fullName>
    </submittedName>
</protein>